<keyword evidence="6" id="KW-1185">Reference proteome</keyword>
<dbReference type="AlphaFoldDB" id="A0A1C3RC26"/>
<dbReference type="Pfam" id="PF01494">
    <property type="entry name" value="FAD_binding_3"/>
    <property type="match status" value="1"/>
</dbReference>
<keyword evidence="3" id="KW-0274">FAD</keyword>
<evidence type="ECO:0000256" key="2">
    <source>
        <dbReference type="ARBA" id="ARBA00022630"/>
    </source>
</evidence>
<dbReference type="NCBIfam" id="NF006002">
    <property type="entry name" value="PRK08132.1"/>
    <property type="match status" value="1"/>
</dbReference>
<comment type="cofactor">
    <cofactor evidence="1">
        <name>FAD</name>
        <dbReference type="ChEBI" id="CHEBI:57692"/>
    </cofactor>
</comment>
<dbReference type="GO" id="GO:0016709">
    <property type="term" value="F:oxidoreductase activity, acting on paired donors, with incorporation or reduction of molecular oxygen, NAD(P)H as one donor, and incorporation of one atom of oxygen"/>
    <property type="evidence" value="ECO:0007669"/>
    <property type="project" value="UniProtKB-ARBA"/>
</dbReference>
<dbReference type="InterPro" id="IPR002938">
    <property type="entry name" value="FAD-bd"/>
</dbReference>
<keyword evidence="2" id="KW-0285">Flavoprotein</keyword>
<dbReference type="Gene3D" id="3.30.70.2450">
    <property type="match status" value="1"/>
</dbReference>
<reference evidence="5 6" key="1">
    <citation type="submission" date="2016-07" db="EMBL/GenBank/DDBJ databases">
        <authorList>
            <person name="Lefevre C.T."/>
        </authorList>
    </citation>
    <scope>NUCLEOTIDE SEQUENCE [LARGE SCALE GENOMIC DNA]</scope>
    <source>
        <strain evidence="5">PR1</strain>
    </source>
</reference>
<sequence length="536" mass="60843">MLNTYEYPEFEYVQSEEQKTGTIKRHKAVVIGAGPVGLTTALDFAKQGIPVVVLDDSNTVSIGSRAVCYAKRPLEIWDRLGVGERMIDKSVEWKVGKVFRDEELVYQFDLLPEDDHKIPAFINLQQYYLEEYMIDECKKQYGDLIDFRWKSKTISIKNNDDHVAMQVETPDGVYKVEADYVVACDGASSDTRKMLGLDFEGQFFQDRFLIADVVMKADFPAERWFWFNPPFHRNQSVLLHMQSDDVWRIDFQLGWDCDPEEEKKPENVIPRLKAMLGEDVEFELEWVSVYQFACRQLQDFKCGRVFIAGDAAHQVSPFGARGANTGVQDIDNLTWKLKMVMEGKAPEKLLQSYSEERVFAAADNLLNSTRSTDFITPKSNISRAFRDAVLDLATDYEFARPLVNSGRLSMPTPYVNSSLNTADEDTFASKLTPGTNCADAPANDGWFLNEIDDSRFKVLVFETDPGVKSVVVNGIKADVIIVGKDMQDTKGLLAERYDGKAGTTYLIRPDQHVAARWRSFNDNKISKAIMRATAQD</sequence>
<dbReference type="PRINTS" id="PR00420">
    <property type="entry name" value="RNGMNOXGNASE"/>
</dbReference>
<organism evidence="5 6">
    <name type="scientific">Candidatus Terasakiella magnetica</name>
    <dbReference type="NCBI Taxonomy" id="1867952"/>
    <lineage>
        <taxon>Bacteria</taxon>
        <taxon>Pseudomonadati</taxon>
        <taxon>Pseudomonadota</taxon>
        <taxon>Alphaproteobacteria</taxon>
        <taxon>Rhodospirillales</taxon>
        <taxon>Terasakiellaceae</taxon>
        <taxon>Terasakiella</taxon>
    </lineage>
</organism>
<dbReference type="SUPFAM" id="SSF51905">
    <property type="entry name" value="FAD/NAD(P)-binding domain"/>
    <property type="match status" value="1"/>
</dbReference>
<name>A0A1C3RC26_9PROT</name>
<dbReference type="Gene3D" id="3.40.30.120">
    <property type="match status" value="1"/>
</dbReference>
<gene>
    <name evidence="5" type="ORF">MTBPR1_10084</name>
</gene>
<dbReference type="Proteomes" id="UP000231658">
    <property type="component" value="Unassembled WGS sequence"/>
</dbReference>
<evidence type="ECO:0000259" key="4">
    <source>
        <dbReference type="Pfam" id="PF01494"/>
    </source>
</evidence>
<dbReference type="InterPro" id="IPR036188">
    <property type="entry name" value="FAD/NAD-bd_sf"/>
</dbReference>
<dbReference type="Gene3D" id="3.50.50.60">
    <property type="entry name" value="FAD/NAD(P)-binding domain"/>
    <property type="match status" value="1"/>
</dbReference>
<accession>A0A1C3RC26</accession>
<evidence type="ECO:0000256" key="3">
    <source>
        <dbReference type="ARBA" id="ARBA00022827"/>
    </source>
</evidence>
<dbReference type="PANTHER" id="PTHR43004:SF19">
    <property type="entry name" value="BINDING MONOOXYGENASE, PUTATIVE (JCVI)-RELATED"/>
    <property type="match status" value="1"/>
</dbReference>
<dbReference type="EMBL" id="FLYE01000001">
    <property type="protein sequence ID" value="SCA54837.1"/>
    <property type="molecule type" value="Genomic_DNA"/>
</dbReference>
<dbReference type="OrthoDB" id="9791689at2"/>
<dbReference type="STRING" id="1867952.MTBPR1_10084"/>
<dbReference type="InterPro" id="IPR050641">
    <property type="entry name" value="RIFMO-like"/>
</dbReference>
<evidence type="ECO:0000256" key="1">
    <source>
        <dbReference type="ARBA" id="ARBA00001974"/>
    </source>
</evidence>
<dbReference type="RefSeq" id="WP_069185577.1">
    <property type="nucleotide sequence ID" value="NZ_FLYE01000001.1"/>
</dbReference>
<protein>
    <submittedName>
        <fullName evidence="5">FAD-dependent oxidoreductase</fullName>
    </submittedName>
</protein>
<dbReference type="GO" id="GO:0071949">
    <property type="term" value="F:FAD binding"/>
    <property type="evidence" value="ECO:0007669"/>
    <property type="project" value="InterPro"/>
</dbReference>
<feature type="domain" description="FAD-binding" evidence="4">
    <location>
        <begin position="27"/>
        <end position="363"/>
    </location>
</feature>
<evidence type="ECO:0000313" key="5">
    <source>
        <dbReference type="EMBL" id="SCA54837.1"/>
    </source>
</evidence>
<evidence type="ECO:0000313" key="6">
    <source>
        <dbReference type="Proteomes" id="UP000231658"/>
    </source>
</evidence>
<dbReference type="PANTHER" id="PTHR43004">
    <property type="entry name" value="TRK SYSTEM POTASSIUM UPTAKE PROTEIN"/>
    <property type="match status" value="1"/>
</dbReference>
<proteinExistence type="predicted"/>